<keyword evidence="2" id="KW-0804">Transcription</keyword>
<dbReference type="GO" id="GO:0006367">
    <property type="term" value="P:transcription initiation at RNA polymerase II promoter"/>
    <property type="evidence" value="ECO:0007669"/>
    <property type="project" value="InterPro"/>
</dbReference>
<evidence type="ECO:0000313" key="6">
    <source>
        <dbReference type="RefSeq" id="XP_026190255.1"/>
    </source>
</evidence>
<dbReference type="AlphaFoldDB" id="A0A6P6RT25"/>
<dbReference type="InterPro" id="IPR009088">
    <property type="entry name" value="TFIIA_b-brl"/>
</dbReference>
<organism evidence="5 6">
    <name type="scientific">Cyclospora cayetanensis</name>
    <dbReference type="NCBI Taxonomy" id="88456"/>
    <lineage>
        <taxon>Eukaryota</taxon>
        <taxon>Sar</taxon>
        <taxon>Alveolata</taxon>
        <taxon>Apicomplexa</taxon>
        <taxon>Conoidasida</taxon>
        <taxon>Coccidia</taxon>
        <taxon>Eucoccidiorida</taxon>
        <taxon>Eimeriorina</taxon>
        <taxon>Eimeriidae</taxon>
        <taxon>Cyclospora</taxon>
    </lineage>
</organism>
<dbReference type="GO" id="GO:0005672">
    <property type="term" value="C:transcription factor TFIIA complex"/>
    <property type="evidence" value="ECO:0007669"/>
    <property type="project" value="InterPro"/>
</dbReference>
<keyword evidence="5" id="KW-1185">Reference proteome</keyword>
<evidence type="ECO:0000256" key="3">
    <source>
        <dbReference type="ARBA" id="ARBA00023242"/>
    </source>
</evidence>
<sequence length="366" mass="38970">MAQLPQKLPFEEGASEISDLYEEAIKATIAQCHLVQNGKVLAAIEKQWRHALRKKQVELSRAAASTSQTGLKTPPSASTGASAAAFEGGASSSLPGNTREQAATRWLHACFQSLQRRAVHKGSPAFFGVFVVSATARAASEPPSRATGAPRASETSEPKNEGEDEGDDTDEFEDAEVDAAEEGPPVLGVPQGPLCALRNPTDEGGQPEPRVAATASTGGGVEGSVTAAAVAAAQPPHATENASQQTKESKSLDQEDSGKRFPSPKSGAPGRSRRLWMQDDFALYPFANSDEDREEGFGLSVDDVSDLDDAEPQTTDGIFGFFEKVERSTAGASRRSSKWKVLLRHGILRVGGREIPFDRFNGEFLF</sequence>
<feature type="region of interest" description="Disordered" evidence="4">
    <location>
        <begin position="63"/>
        <end position="97"/>
    </location>
</feature>
<dbReference type="OrthoDB" id="348143at2759"/>
<dbReference type="GeneID" id="34619440"/>
<feature type="compositionally biased region" description="Low complexity" evidence="4">
    <location>
        <begin position="76"/>
        <end position="93"/>
    </location>
</feature>
<protein>
    <submittedName>
        <fullName evidence="6">Uncharacterized protein LOC34619440</fullName>
    </submittedName>
</protein>
<dbReference type="SUPFAM" id="SSF50784">
    <property type="entry name" value="Transcription factor IIA (TFIIA), beta-barrel domain"/>
    <property type="match status" value="1"/>
</dbReference>
<evidence type="ECO:0000313" key="5">
    <source>
        <dbReference type="Proteomes" id="UP000515125"/>
    </source>
</evidence>
<dbReference type="RefSeq" id="XP_026190255.1">
    <property type="nucleotide sequence ID" value="XM_026334470.1"/>
</dbReference>
<evidence type="ECO:0000256" key="1">
    <source>
        <dbReference type="ARBA" id="ARBA00004123"/>
    </source>
</evidence>
<feature type="compositionally biased region" description="Acidic residues" evidence="4">
    <location>
        <begin position="162"/>
        <end position="181"/>
    </location>
</feature>
<name>A0A6P6RT25_9EIME</name>
<feature type="region of interest" description="Disordered" evidence="4">
    <location>
        <begin position="137"/>
        <end position="274"/>
    </location>
</feature>
<feature type="compositionally biased region" description="Basic and acidic residues" evidence="4">
    <location>
        <begin position="247"/>
        <end position="259"/>
    </location>
</feature>
<keyword evidence="3" id="KW-0539">Nucleus</keyword>
<dbReference type="Proteomes" id="UP000515125">
    <property type="component" value="Unplaced"/>
</dbReference>
<evidence type="ECO:0000256" key="4">
    <source>
        <dbReference type="SAM" id="MobiDB-lite"/>
    </source>
</evidence>
<accession>A0A6P6RT25</accession>
<feature type="compositionally biased region" description="Low complexity" evidence="4">
    <location>
        <begin position="223"/>
        <end position="233"/>
    </location>
</feature>
<proteinExistence type="predicted"/>
<feature type="compositionally biased region" description="Low complexity" evidence="4">
    <location>
        <begin position="182"/>
        <end position="194"/>
    </location>
</feature>
<dbReference type="Gene3D" id="2.30.18.10">
    <property type="entry name" value="Transcription factor IIA (TFIIA), beta-barrel domain"/>
    <property type="match status" value="1"/>
</dbReference>
<evidence type="ECO:0000256" key="2">
    <source>
        <dbReference type="ARBA" id="ARBA00023163"/>
    </source>
</evidence>
<gene>
    <name evidence="6" type="primary">LOC34619440</name>
</gene>
<reference evidence="6" key="1">
    <citation type="submission" date="2025-08" db="UniProtKB">
        <authorList>
            <consortium name="RefSeq"/>
        </authorList>
    </citation>
    <scope>IDENTIFICATION</scope>
</reference>
<comment type="subcellular location">
    <subcellularLocation>
        <location evidence="1">Nucleus</location>
    </subcellularLocation>
</comment>